<dbReference type="CDD" id="cd00229">
    <property type="entry name" value="SGNH_hydrolase"/>
    <property type="match status" value="1"/>
</dbReference>
<organism evidence="1 2">
    <name type="scientific">Paramuricea clavata</name>
    <name type="common">Red gorgonian</name>
    <name type="synonym">Violescent sea-whip</name>
    <dbReference type="NCBI Taxonomy" id="317549"/>
    <lineage>
        <taxon>Eukaryota</taxon>
        <taxon>Metazoa</taxon>
        <taxon>Cnidaria</taxon>
        <taxon>Anthozoa</taxon>
        <taxon>Octocorallia</taxon>
        <taxon>Malacalcyonacea</taxon>
        <taxon>Plexauridae</taxon>
        <taxon>Paramuricea</taxon>
    </lineage>
</organism>
<name>A0A6S7IWF0_PARCT</name>
<dbReference type="SUPFAM" id="SSF52266">
    <property type="entry name" value="SGNH hydrolase"/>
    <property type="match status" value="1"/>
</dbReference>
<proteinExistence type="predicted"/>
<dbReference type="Pfam" id="PF00657">
    <property type="entry name" value="Lipase_GDSL"/>
    <property type="match status" value="1"/>
</dbReference>
<dbReference type="AlphaFoldDB" id="A0A6S7IWF0"/>
<dbReference type="OrthoDB" id="5987456at2759"/>
<dbReference type="GO" id="GO:0016788">
    <property type="term" value="F:hydrolase activity, acting on ester bonds"/>
    <property type="evidence" value="ECO:0007669"/>
    <property type="project" value="InterPro"/>
</dbReference>
<dbReference type="InterPro" id="IPR036514">
    <property type="entry name" value="SGNH_hydro_sf"/>
</dbReference>
<protein>
    <submittedName>
        <fullName evidence="1">Uncharacterized protein</fullName>
    </submittedName>
</protein>
<gene>
    <name evidence="1" type="ORF">PACLA_8A027621</name>
</gene>
<reference evidence="1" key="1">
    <citation type="submission" date="2020-04" db="EMBL/GenBank/DDBJ databases">
        <authorList>
            <person name="Alioto T."/>
            <person name="Alioto T."/>
            <person name="Gomez Garrido J."/>
        </authorList>
    </citation>
    <scope>NUCLEOTIDE SEQUENCE</scope>
    <source>
        <strain evidence="1">A484AB</strain>
    </source>
</reference>
<dbReference type="Gene3D" id="3.40.50.1110">
    <property type="entry name" value="SGNH hydrolase"/>
    <property type="match status" value="1"/>
</dbReference>
<evidence type="ECO:0000313" key="1">
    <source>
        <dbReference type="EMBL" id="CAB4006028.1"/>
    </source>
</evidence>
<dbReference type="InterPro" id="IPR001087">
    <property type="entry name" value="GDSL"/>
</dbReference>
<dbReference type="Proteomes" id="UP001152795">
    <property type="component" value="Unassembled WGS sequence"/>
</dbReference>
<sequence length="190" mass="21499">MELSRPKVLVFGHSFVKRLHRDLRSNFDVRAAVSFNIQRASVKLHGIGGRTVDNLIAFDLDKVRSFRPAIVILEVGTNDLSHSKPEVVGSKIDDLVHLLLQLPYVEIVGVCLITHRAASPEFNRQAFILNQYLEVVLDGVPNVFCWSHKGILQRVKSPFLPDGVHFNRRAQYTLYRSYRGAILKAKSKPS</sequence>
<accession>A0A6S7IWF0</accession>
<comment type="caution">
    <text evidence="1">The sequence shown here is derived from an EMBL/GenBank/DDBJ whole genome shotgun (WGS) entry which is preliminary data.</text>
</comment>
<evidence type="ECO:0000313" key="2">
    <source>
        <dbReference type="Proteomes" id="UP001152795"/>
    </source>
</evidence>
<dbReference type="EMBL" id="CACRXK020005391">
    <property type="protein sequence ID" value="CAB4006028.1"/>
    <property type="molecule type" value="Genomic_DNA"/>
</dbReference>
<keyword evidence="2" id="KW-1185">Reference proteome</keyword>